<evidence type="ECO:0000313" key="2">
    <source>
        <dbReference type="EMBL" id="VTS81449.1"/>
    </source>
</evidence>
<reference evidence="2 3" key="1">
    <citation type="submission" date="2019-05" db="EMBL/GenBank/DDBJ databases">
        <authorList>
            <consortium name="Pathogen Informatics"/>
        </authorList>
    </citation>
    <scope>NUCLEOTIDE SEQUENCE [LARGE SCALE GENOMIC DNA]</scope>
    <source>
        <strain evidence="2 3">NCTC7982</strain>
    </source>
</reference>
<protein>
    <submittedName>
        <fullName evidence="2">Probable type II DNA modification enzyme</fullName>
    </submittedName>
</protein>
<dbReference type="AlphaFoldDB" id="A0A9X9QQF7"/>
<comment type="caution">
    <text evidence="2">The sequence shown here is derived from an EMBL/GenBank/DDBJ whole genome shotgun (WGS) entry which is preliminary data.</text>
</comment>
<dbReference type="PIRSF" id="PIRSF032441">
    <property type="entry name" value="UCP032441"/>
    <property type="match status" value="1"/>
</dbReference>
<name>A0A9X9QQF7_STRDY</name>
<dbReference type="InterPro" id="IPR016996">
    <property type="entry name" value="UCP032441"/>
</dbReference>
<organism evidence="2 3">
    <name type="scientific">Streptococcus dysgalactiae</name>
    <dbReference type="NCBI Taxonomy" id="1334"/>
    <lineage>
        <taxon>Bacteria</taxon>
        <taxon>Bacillati</taxon>
        <taxon>Bacillota</taxon>
        <taxon>Bacilli</taxon>
        <taxon>Lactobacillales</taxon>
        <taxon>Streptococcaceae</taxon>
        <taxon>Streptococcus</taxon>
    </lineage>
</organism>
<dbReference type="InterPro" id="IPR013560">
    <property type="entry name" value="DUF1722"/>
</dbReference>
<dbReference type="EMBL" id="CABEIM010000003">
    <property type="protein sequence ID" value="VTS81449.1"/>
    <property type="molecule type" value="Genomic_DNA"/>
</dbReference>
<evidence type="ECO:0000259" key="1">
    <source>
        <dbReference type="Pfam" id="PF08349"/>
    </source>
</evidence>
<gene>
    <name evidence="2" type="ORF">NCTC7982_01353</name>
</gene>
<accession>A0A9X9QQF7</accession>
<feature type="domain" description="DUF1722" evidence="1">
    <location>
        <begin position="1"/>
        <end position="102"/>
    </location>
</feature>
<dbReference type="RefSeq" id="WP_143934897.1">
    <property type="nucleotide sequence ID" value="NZ_CABEIM010000003.1"/>
</dbReference>
<sequence>MAHSQQHYNALRGLFKGNQWSEEKVLTFHCLIEEAQAIPPTVKTLRTAYQHVWGYFKKVASQEEKDHFKDLDAQLETKSEEMLCFLQEMTAHYQPSYLLSCRLITKGP</sequence>
<evidence type="ECO:0000313" key="3">
    <source>
        <dbReference type="Proteomes" id="UP000373301"/>
    </source>
</evidence>
<proteinExistence type="predicted"/>
<dbReference type="Pfam" id="PF08349">
    <property type="entry name" value="DUF1722"/>
    <property type="match status" value="1"/>
</dbReference>
<dbReference type="Proteomes" id="UP000373301">
    <property type="component" value="Unassembled WGS sequence"/>
</dbReference>